<evidence type="ECO:0000256" key="4">
    <source>
        <dbReference type="ARBA" id="ARBA00005708"/>
    </source>
</evidence>
<dbReference type="NCBIfam" id="TIGR00525">
    <property type="entry name" value="folB"/>
    <property type="match status" value="1"/>
</dbReference>
<dbReference type="GO" id="GO:0046656">
    <property type="term" value="P:folic acid biosynthetic process"/>
    <property type="evidence" value="ECO:0007669"/>
    <property type="project" value="UniProtKB-UniRule"/>
</dbReference>
<dbReference type="InterPro" id="IPR006156">
    <property type="entry name" value="Dihydroneopterin_aldolase"/>
</dbReference>
<comment type="similarity">
    <text evidence="4 9">Belongs to the DHNA family.</text>
</comment>
<gene>
    <name evidence="11" type="ORF">MAGMO_3797</name>
</gene>
<dbReference type="GO" id="GO:0005829">
    <property type="term" value="C:cytosol"/>
    <property type="evidence" value="ECO:0007669"/>
    <property type="project" value="TreeGrafter"/>
</dbReference>
<evidence type="ECO:0000256" key="5">
    <source>
        <dbReference type="ARBA" id="ARBA00022909"/>
    </source>
</evidence>
<name>A0A1S7LQ86_MAGMO</name>
<sequence length="121" mass="13466">MDSFDRIDIEDLHLRCVIGIHDWERKITQDVIVGVTLFADLRAAGASDDIADTVDYKTTTKAIIKMVESSSFQLVEALAEEVATLCLENSRVMRCRIAVQKPGALRFARTVGVTIERSRPA</sequence>
<dbReference type="CDD" id="cd00534">
    <property type="entry name" value="DHNA_DHNTPE"/>
    <property type="match status" value="1"/>
</dbReference>
<dbReference type="InterPro" id="IPR043133">
    <property type="entry name" value="GTP-CH-I_C/QueF"/>
</dbReference>
<evidence type="ECO:0000256" key="8">
    <source>
        <dbReference type="ARBA" id="ARBA00043806"/>
    </source>
</evidence>
<comment type="function">
    <text evidence="9">Catalyzes the conversion of 7,8-dihydroneopterin to 6-hydroxymethyl-7,8-dihydropterin.</text>
</comment>
<dbReference type="Pfam" id="PF02152">
    <property type="entry name" value="FolB"/>
    <property type="match status" value="1"/>
</dbReference>
<evidence type="ECO:0000256" key="9">
    <source>
        <dbReference type="RuleBase" id="RU362079"/>
    </source>
</evidence>
<keyword evidence="5 9" id="KW-0289">Folate biosynthesis</keyword>
<comment type="catalytic activity">
    <reaction evidence="2 9">
        <text>7,8-dihydroneopterin = 6-hydroxymethyl-7,8-dihydropterin + glycolaldehyde</text>
        <dbReference type="Rhea" id="RHEA:10540"/>
        <dbReference type="ChEBI" id="CHEBI:17001"/>
        <dbReference type="ChEBI" id="CHEBI:17071"/>
        <dbReference type="ChEBI" id="CHEBI:44841"/>
        <dbReference type="EC" id="4.1.2.25"/>
    </reaction>
</comment>
<evidence type="ECO:0000256" key="2">
    <source>
        <dbReference type="ARBA" id="ARBA00001353"/>
    </source>
</evidence>
<evidence type="ECO:0000313" key="11">
    <source>
        <dbReference type="EMBL" id="CRH07926.1"/>
    </source>
</evidence>
<dbReference type="SMART" id="SM00905">
    <property type="entry name" value="FolB"/>
    <property type="match status" value="1"/>
</dbReference>
<comment type="catalytic activity">
    <reaction evidence="8">
        <text>7,8-dihydroneopterin 3'-triphosphate = 7,8-dihydromonapterin 3'-triphosphate</text>
        <dbReference type="Rhea" id="RHEA:28346"/>
        <dbReference type="ChEBI" id="CHEBI:58462"/>
        <dbReference type="ChEBI" id="CHEBI:61186"/>
        <dbReference type="EC" id="5.1.99.7"/>
    </reaction>
</comment>
<dbReference type="GO" id="GO:0046654">
    <property type="term" value="P:tetrahydrofolate biosynthetic process"/>
    <property type="evidence" value="ECO:0007669"/>
    <property type="project" value="UniProtKB-UniRule"/>
</dbReference>
<comment type="catalytic activity">
    <reaction evidence="1">
        <text>7,8-dihydroneopterin = 7,8-dihydromonapterin</text>
        <dbReference type="Rhea" id="RHEA:45328"/>
        <dbReference type="ChEBI" id="CHEBI:17001"/>
        <dbReference type="ChEBI" id="CHEBI:71175"/>
        <dbReference type="EC" id="5.1.99.8"/>
    </reaction>
</comment>
<dbReference type="EC" id="4.1.2.25" evidence="9"/>
<keyword evidence="6" id="KW-0413">Isomerase</keyword>
<comment type="pathway">
    <text evidence="3 9">Cofactor biosynthesis; tetrahydrofolate biosynthesis; 2-amino-4-hydroxy-6-hydroxymethyl-7,8-dihydropteridine diphosphate from 7,8-dihydroneopterin triphosphate: step 3/4.</text>
</comment>
<dbReference type="InterPro" id="IPR006157">
    <property type="entry name" value="FolB_dom"/>
</dbReference>
<dbReference type="UniPathway" id="UPA00077">
    <property type="reaction ID" value="UER00154"/>
</dbReference>
<dbReference type="PANTHER" id="PTHR42844">
    <property type="entry name" value="DIHYDRONEOPTERIN ALDOLASE 1-RELATED"/>
    <property type="match status" value="1"/>
</dbReference>
<proteinExistence type="inferred from homology"/>
<evidence type="ECO:0000256" key="1">
    <source>
        <dbReference type="ARBA" id="ARBA00000693"/>
    </source>
</evidence>
<dbReference type="PANTHER" id="PTHR42844:SF10">
    <property type="entry name" value="DIHYDRONEOPTERIN TRIPHOSPHATE 2'-EPIMERASE"/>
    <property type="match status" value="1"/>
</dbReference>
<evidence type="ECO:0000259" key="10">
    <source>
        <dbReference type="SMART" id="SM00905"/>
    </source>
</evidence>
<evidence type="ECO:0000256" key="3">
    <source>
        <dbReference type="ARBA" id="ARBA00005013"/>
    </source>
</evidence>
<dbReference type="EMBL" id="LO017727">
    <property type="protein sequence ID" value="CRH07926.1"/>
    <property type="molecule type" value="Genomic_DNA"/>
</dbReference>
<protein>
    <recommendedName>
        <fullName evidence="9">7,8-dihydroneopterin aldolase</fullName>
        <ecNumber evidence="9">4.1.2.25</ecNumber>
    </recommendedName>
</protein>
<accession>A0A1S7LQ86</accession>
<reference evidence="11" key="1">
    <citation type="submission" date="2015-04" db="EMBL/GenBank/DDBJ databases">
        <authorList>
            <person name="Syromyatnikov M.Y."/>
            <person name="Popov V.N."/>
        </authorList>
    </citation>
    <scope>NUCLEOTIDE SEQUENCE</scope>
    <source>
        <strain evidence="11">MO-1</strain>
    </source>
</reference>
<dbReference type="GO" id="GO:0008719">
    <property type="term" value="F:dihydroneopterin triphosphate 2'-epimerase activity"/>
    <property type="evidence" value="ECO:0007669"/>
    <property type="project" value="UniProtKB-EC"/>
</dbReference>
<dbReference type="GO" id="GO:0004150">
    <property type="term" value="F:dihydroneopterin aldolase activity"/>
    <property type="evidence" value="ECO:0007669"/>
    <property type="project" value="UniProtKB-UniRule"/>
</dbReference>
<organism evidence="11">
    <name type="scientific">Magnetococcus massalia (strain MO-1)</name>
    <dbReference type="NCBI Taxonomy" id="451514"/>
    <lineage>
        <taxon>Bacteria</taxon>
        <taxon>Pseudomonadati</taxon>
        <taxon>Pseudomonadota</taxon>
        <taxon>Magnetococcia</taxon>
        <taxon>Magnetococcales</taxon>
        <taxon>Magnetococcaceae</taxon>
        <taxon>Magnetococcus</taxon>
    </lineage>
</organism>
<keyword evidence="7 9" id="KW-0456">Lyase</keyword>
<dbReference type="AlphaFoldDB" id="A0A1S7LQ86"/>
<dbReference type="NCBIfam" id="TIGR00526">
    <property type="entry name" value="folB_dom"/>
    <property type="match status" value="1"/>
</dbReference>
<dbReference type="FunFam" id="3.30.1130.10:FF:000002">
    <property type="entry name" value="7,8-dihydroneopterin aldolase"/>
    <property type="match status" value="1"/>
</dbReference>
<dbReference type="Gene3D" id="3.30.1130.10">
    <property type="match status" value="1"/>
</dbReference>
<evidence type="ECO:0000256" key="6">
    <source>
        <dbReference type="ARBA" id="ARBA00023235"/>
    </source>
</evidence>
<dbReference type="SUPFAM" id="SSF55620">
    <property type="entry name" value="Tetrahydrobiopterin biosynthesis enzymes-like"/>
    <property type="match status" value="1"/>
</dbReference>
<feature type="domain" description="Dihydroneopterin aldolase/epimerase" evidence="10">
    <location>
        <begin position="7"/>
        <end position="117"/>
    </location>
</feature>
<evidence type="ECO:0000256" key="7">
    <source>
        <dbReference type="ARBA" id="ARBA00023239"/>
    </source>
</evidence>